<proteinExistence type="predicted"/>
<evidence type="ECO:0000256" key="1">
    <source>
        <dbReference type="SAM" id="MobiDB-lite"/>
    </source>
</evidence>
<evidence type="ECO:0000313" key="2">
    <source>
        <dbReference type="EMBL" id="QQV91994.1"/>
    </source>
</evidence>
<organism evidence="2 3">
    <name type="scientific">Klebsiella phage vB_KpM_FBKp24</name>
    <dbReference type="NCBI Taxonomy" id="2801834"/>
    <lineage>
        <taxon>Viruses</taxon>
        <taxon>Duplodnaviria</taxon>
        <taxon>Heunggongvirae</taxon>
        <taxon>Uroviricota</taxon>
        <taxon>Caudoviricetes</taxon>
        <taxon>Chimalliviridae</taxon>
        <taxon>Maaswegvirus</taxon>
        <taxon>Maaswegvirus Kp24</taxon>
    </lineage>
</organism>
<feature type="compositionally biased region" description="Gly residues" evidence="1">
    <location>
        <begin position="862"/>
        <end position="872"/>
    </location>
</feature>
<name>A0A7U0J5A9_9CAUD</name>
<keyword evidence="3" id="KW-1185">Reference proteome</keyword>
<sequence length="929" mass="104031">MNNYEKKTLSPNGLKVSSRPQTWLQRTPSATAIMSKLVPDAVHRTNTPGNGVDVPDPTIFDRLVSRRARKNLDAETIISLAPDIKLIKQMIVSTTLSPVDMTQGELGFKTEASEIPPSVLNQVTEVIRDHFESYYPLRDKLPEIIGEALFETGAWVGVIIPEAVIDDIVNLREVGSYLATENFNEKLKTHFVDGTLRSVGILGDPGITDQEIRDAKNSKKPLRTTASSPSLESMFAMPQTRDDLVKINDSATITDNLGIMGLGHIRNQINEERLKNKYRYGRSGAGLESYGARKGHNNVSTVARSLYHTRSGQAAISPVKVIPSAAEASRSSIGHPLVVKCPSESVIPCYPKGDERNHIGYVIVLDELGNPLNLTDELNRAATSGQIGIMGAQQQLDMTSSLIQQTRIAQNGICMDTDQLAAEQRIRVYNQVLEENILNRIKNGLIGRNVKMAWNEDIMRIMMFRQFANQRTNLVFVPAEQVAYFAYDYDSNGMGKSLLDDIKQVSALRAMTTFANFMAGVKNAVGRTKVTMNIDPRMPDPEKAYAILVDEYQRMQSTVTPTDVSSSAEMFRVLRMMGTTIEVQGNPRIPNTTVEINEYQSQKQIIDEAFTDDLRRQQYMGLFVTPAMVDMTDEADFAITRWTSNQLYAKRIMMIQDDTCKHGKKFVRSYVNSDGILIGRIQKIFEENNDKLPEEFQLDKEATIPEELKYLDAIDAYFDAFYLELPRPENNRIEKQKEEFDKVKDMIDDIVDCYISSELLGAFAPEDQGKIEMLRAHMTAYLKRDWLQSQGFDMGFIKMLTPVTEEDPSLDMIKVFSTDITNLLHNFGDFSSALVATRKALLERMEVENPKQHEILTANNDAGGGDWGGGGSNNNDWNEGGDAFGGGDDFGSFEDTESDPFSTEGLEENSEENVEEENPFSTPEEEPPM</sequence>
<gene>
    <name evidence="2" type="ORF">vBKpMFBKp24_368</name>
</gene>
<protein>
    <submittedName>
        <fullName evidence="2">Virion structural protein</fullName>
    </submittedName>
</protein>
<feature type="compositionally biased region" description="Acidic residues" evidence="1">
    <location>
        <begin position="905"/>
        <end position="929"/>
    </location>
</feature>
<reference evidence="2 3" key="1">
    <citation type="submission" date="2020-12" db="EMBL/GenBank/DDBJ databases">
        <title>Genomic characterization of four novel bacteriophages infecting Klebsiella pneumoniae.</title>
        <authorList>
            <person name="Estrada Bonilla B."/>
            <person name="Costa A.R."/>
            <person name="van Rossum T."/>
            <person name="Hagedoorn S."/>
            <person name="Wallinga H."/>
            <person name="Xiao M."/>
            <person name="Song W."/>
            <person name="Haas P.-J."/>
            <person name="Nobrega F.L."/>
            <person name="Brouns S.J.J."/>
        </authorList>
    </citation>
    <scope>NUCLEOTIDE SEQUENCE [LARGE SCALE GENOMIC DNA]</scope>
</reference>
<evidence type="ECO:0000313" key="3">
    <source>
        <dbReference type="Proteomes" id="UP000596381"/>
    </source>
</evidence>
<feature type="region of interest" description="Disordered" evidence="1">
    <location>
        <begin position="858"/>
        <end position="929"/>
    </location>
</feature>
<dbReference type="Proteomes" id="UP000596381">
    <property type="component" value="Segment"/>
</dbReference>
<accession>A0A7U0J5A9</accession>
<feature type="region of interest" description="Disordered" evidence="1">
    <location>
        <begin position="1"/>
        <end position="22"/>
    </location>
</feature>
<dbReference type="EMBL" id="MW394391">
    <property type="protein sequence ID" value="QQV91994.1"/>
    <property type="molecule type" value="Genomic_DNA"/>
</dbReference>